<feature type="domain" description="MADS-box" evidence="7">
    <location>
        <begin position="1"/>
        <end position="49"/>
    </location>
</feature>
<dbReference type="EMBL" id="CAKOAT010219598">
    <property type="protein sequence ID" value="CAH8356679.1"/>
    <property type="molecule type" value="Genomic_DNA"/>
</dbReference>
<evidence type="ECO:0000256" key="4">
    <source>
        <dbReference type="ARBA" id="ARBA00023163"/>
    </source>
</evidence>
<protein>
    <recommendedName>
        <fullName evidence="7">MADS-box domain-containing protein</fullName>
    </recommendedName>
</protein>
<feature type="region of interest" description="Disordered" evidence="6">
    <location>
        <begin position="161"/>
        <end position="188"/>
    </location>
</feature>
<keyword evidence="5" id="KW-0539">Nucleus</keyword>
<dbReference type="InterPro" id="IPR036879">
    <property type="entry name" value="TF_MADSbox_sf"/>
</dbReference>
<keyword evidence="2" id="KW-0805">Transcription regulation</keyword>
<dbReference type="FunFam" id="3.40.1810.10:FF:000024">
    <property type="entry name" value="Agamous-like MADS-box protein AGL80"/>
    <property type="match status" value="1"/>
</dbReference>
<evidence type="ECO:0000256" key="2">
    <source>
        <dbReference type="ARBA" id="ARBA00023015"/>
    </source>
</evidence>
<dbReference type="Pfam" id="PF00319">
    <property type="entry name" value="SRF-TF"/>
    <property type="match status" value="1"/>
</dbReference>
<evidence type="ECO:0000256" key="6">
    <source>
        <dbReference type="SAM" id="MobiDB-lite"/>
    </source>
</evidence>
<feature type="compositionally biased region" description="Low complexity" evidence="6">
    <location>
        <begin position="314"/>
        <end position="333"/>
    </location>
</feature>
<dbReference type="PRINTS" id="PR00404">
    <property type="entry name" value="MADSDOMAIN"/>
</dbReference>
<reference evidence="8 9" key="1">
    <citation type="submission" date="2022-03" db="EMBL/GenBank/DDBJ databases">
        <authorList>
            <person name="Macdonald S."/>
            <person name="Ahmed S."/>
            <person name="Newling K."/>
        </authorList>
    </citation>
    <scope>NUCLEOTIDE SEQUENCE [LARGE SCALE GENOMIC DNA]</scope>
</reference>
<feature type="region of interest" description="Disordered" evidence="6">
    <location>
        <begin position="274"/>
        <end position="333"/>
    </location>
</feature>
<evidence type="ECO:0000313" key="9">
    <source>
        <dbReference type="Proteomes" id="UP001642260"/>
    </source>
</evidence>
<accession>A0ABC8KCJ4</accession>
<dbReference type="PANTHER" id="PTHR11945">
    <property type="entry name" value="MADS BOX PROTEIN"/>
    <property type="match status" value="1"/>
</dbReference>
<evidence type="ECO:0000259" key="7">
    <source>
        <dbReference type="PROSITE" id="PS50066"/>
    </source>
</evidence>
<keyword evidence="4" id="KW-0804">Transcription</keyword>
<dbReference type="GO" id="GO:0003677">
    <property type="term" value="F:DNA binding"/>
    <property type="evidence" value="ECO:0007669"/>
    <property type="project" value="UniProtKB-KW"/>
</dbReference>
<sequence length="333" mass="37513">MARKKVKLVRIVKESARKATYNKRKKGLLKKVQEISTLCGINAGVIIYSPFSPNPEVWPPGDGIREVITQFRNVPKTERDKNTFDQQKFLKQRLAKVEALLTKQRKENKEAYLTEFMFQCLVENKRVAEIDSQYLNDLGCIIDQFDNSIDRRIEILGGSADMEMGEPSNADAATDPSEPVGTLNLGEGATAPAAAGASFFNQVPHYPPYHQQFHQPYNAPYTGLYEQSGNQNQYMDMMNRPEHMRYAPNQMGYPFMGYPHQAHPYHHYQPQQHQFFPGESSNAQQHQFFPGESSNAQQHQLFPGESSTAPPPATSGSVTPATTPNPTNNFGFP</sequence>
<dbReference type="SUPFAM" id="SSF55455">
    <property type="entry name" value="SRF-like"/>
    <property type="match status" value="1"/>
</dbReference>
<dbReference type="PANTHER" id="PTHR11945:SF780">
    <property type="entry name" value="MADS-BOX TRANSCRIPTION FACTOR FAMILY PROTEIN"/>
    <property type="match status" value="1"/>
</dbReference>
<dbReference type="Proteomes" id="UP001642260">
    <property type="component" value="Unassembled WGS sequence"/>
</dbReference>
<organism evidence="8 9">
    <name type="scientific">Eruca vesicaria subsp. sativa</name>
    <name type="common">Garden rocket</name>
    <name type="synonym">Eruca sativa</name>
    <dbReference type="NCBI Taxonomy" id="29727"/>
    <lineage>
        <taxon>Eukaryota</taxon>
        <taxon>Viridiplantae</taxon>
        <taxon>Streptophyta</taxon>
        <taxon>Embryophyta</taxon>
        <taxon>Tracheophyta</taxon>
        <taxon>Spermatophyta</taxon>
        <taxon>Magnoliopsida</taxon>
        <taxon>eudicotyledons</taxon>
        <taxon>Gunneridae</taxon>
        <taxon>Pentapetalae</taxon>
        <taxon>rosids</taxon>
        <taxon>malvids</taxon>
        <taxon>Brassicales</taxon>
        <taxon>Brassicaceae</taxon>
        <taxon>Brassiceae</taxon>
        <taxon>Eruca</taxon>
    </lineage>
</organism>
<comment type="subcellular location">
    <subcellularLocation>
        <location evidence="1">Nucleus</location>
    </subcellularLocation>
</comment>
<name>A0ABC8KCJ4_ERUVS</name>
<evidence type="ECO:0000313" key="8">
    <source>
        <dbReference type="EMBL" id="CAH8356679.1"/>
    </source>
</evidence>
<dbReference type="SMART" id="SM00432">
    <property type="entry name" value="MADS"/>
    <property type="match status" value="1"/>
</dbReference>
<keyword evidence="9" id="KW-1185">Reference proteome</keyword>
<dbReference type="Gene3D" id="3.40.1810.10">
    <property type="entry name" value="Transcription factor, MADS-box"/>
    <property type="match status" value="1"/>
</dbReference>
<gene>
    <name evidence="8" type="ORF">ERUC_LOCUS22434</name>
</gene>
<dbReference type="InterPro" id="IPR002100">
    <property type="entry name" value="TF_MADSbox"/>
</dbReference>
<dbReference type="CDD" id="cd00266">
    <property type="entry name" value="MADS_SRF_like"/>
    <property type="match status" value="1"/>
</dbReference>
<evidence type="ECO:0000256" key="5">
    <source>
        <dbReference type="ARBA" id="ARBA00023242"/>
    </source>
</evidence>
<keyword evidence="3" id="KW-0238">DNA-binding</keyword>
<evidence type="ECO:0000256" key="1">
    <source>
        <dbReference type="ARBA" id="ARBA00004123"/>
    </source>
</evidence>
<proteinExistence type="predicted"/>
<comment type="caution">
    <text evidence="8">The sequence shown here is derived from an EMBL/GenBank/DDBJ whole genome shotgun (WGS) entry which is preliminary data.</text>
</comment>
<dbReference type="GO" id="GO:0005634">
    <property type="term" value="C:nucleus"/>
    <property type="evidence" value="ECO:0007669"/>
    <property type="project" value="UniProtKB-SubCell"/>
</dbReference>
<dbReference type="PROSITE" id="PS50066">
    <property type="entry name" value="MADS_BOX_2"/>
    <property type="match status" value="1"/>
</dbReference>
<dbReference type="AlphaFoldDB" id="A0ABC8KCJ4"/>
<feature type="compositionally biased region" description="Polar residues" evidence="6">
    <location>
        <begin position="279"/>
        <end position="300"/>
    </location>
</feature>
<evidence type="ECO:0000256" key="3">
    <source>
        <dbReference type="ARBA" id="ARBA00023125"/>
    </source>
</evidence>
<dbReference type="InterPro" id="IPR033897">
    <property type="entry name" value="SRF-like_MADS-box"/>
</dbReference>